<dbReference type="InterPro" id="IPR058627">
    <property type="entry name" value="MdtA-like_C"/>
</dbReference>
<dbReference type="Proteomes" id="UP001621714">
    <property type="component" value="Unassembled WGS sequence"/>
</dbReference>
<feature type="domain" description="Multidrug resistance protein MdtA-like C-terminal permuted SH3" evidence="8">
    <location>
        <begin position="304"/>
        <end position="362"/>
    </location>
</feature>
<name>A0ABW8Q0S7_9GAMM</name>
<feature type="coiled-coil region" evidence="3">
    <location>
        <begin position="107"/>
        <end position="158"/>
    </location>
</feature>
<dbReference type="InterPro" id="IPR006143">
    <property type="entry name" value="RND_pump_MFP"/>
</dbReference>
<dbReference type="InterPro" id="IPR058625">
    <property type="entry name" value="MdtA-like_BSH"/>
</dbReference>
<dbReference type="Gene3D" id="2.40.50.100">
    <property type="match status" value="1"/>
</dbReference>
<evidence type="ECO:0000256" key="3">
    <source>
        <dbReference type="SAM" id="Coils"/>
    </source>
</evidence>
<feature type="chain" id="PRO_5047189055" evidence="4">
    <location>
        <begin position="28"/>
        <end position="378"/>
    </location>
</feature>
<reference evidence="9 10" key="1">
    <citation type="submission" date="2024-02" db="EMBL/GenBank/DDBJ databases">
        <title>Marinospirillum sp. MEB 164 isolated from Lonar lake sediment.</title>
        <authorList>
            <person name="Joshi A."/>
            <person name="Thite S."/>
        </authorList>
    </citation>
    <scope>NUCLEOTIDE SEQUENCE [LARGE SCALE GENOMIC DNA]</scope>
    <source>
        <strain evidence="9 10">MEB164</strain>
    </source>
</reference>
<proteinExistence type="inferred from homology"/>
<organism evidence="9 10">
    <name type="scientific">Marinospirillum alkalitolerans</name>
    <dbReference type="NCBI Taxonomy" id="3123374"/>
    <lineage>
        <taxon>Bacteria</taxon>
        <taxon>Pseudomonadati</taxon>
        <taxon>Pseudomonadota</taxon>
        <taxon>Gammaproteobacteria</taxon>
        <taxon>Oceanospirillales</taxon>
        <taxon>Oceanospirillaceae</taxon>
        <taxon>Marinospirillum</taxon>
    </lineage>
</organism>
<dbReference type="PROSITE" id="PS51257">
    <property type="entry name" value="PROKAR_LIPOPROTEIN"/>
    <property type="match status" value="1"/>
</dbReference>
<feature type="domain" description="Multidrug resistance protein MdtA-like barrel-sandwich hybrid" evidence="6">
    <location>
        <begin position="66"/>
        <end position="207"/>
    </location>
</feature>
<evidence type="ECO:0000313" key="9">
    <source>
        <dbReference type="EMBL" id="MFK7161659.1"/>
    </source>
</evidence>
<evidence type="ECO:0000256" key="1">
    <source>
        <dbReference type="ARBA" id="ARBA00004519"/>
    </source>
</evidence>
<dbReference type="Pfam" id="PF25876">
    <property type="entry name" value="HH_MFP_RND"/>
    <property type="match status" value="1"/>
</dbReference>
<evidence type="ECO:0000259" key="8">
    <source>
        <dbReference type="Pfam" id="PF25967"/>
    </source>
</evidence>
<comment type="subcellular location">
    <subcellularLocation>
        <location evidence="1">Cell inner membrane</location>
        <topology evidence="1">Lipid-anchor</topology>
    </subcellularLocation>
</comment>
<dbReference type="RefSeq" id="WP_405340904.1">
    <property type="nucleotide sequence ID" value="NZ_JBANFI010000007.1"/>
</dbReference>
<evidence type="ECO:0000313" key="10">
    <source>
        <dbReference type="Proteomes" id="UP001621714"/>
    </source>
</evidence>
<protein>
    <submittedName>
        <fullName evidence="9">Efflux RND transporter periplasmic adaptor subunit</fullName>
    </submittedName>
</protein>
<evidence type="ECO:0000259" key="5">
    <source>
        <dbReference type="Pfam" id="PF25876"/>
    </source>
</evidence>
<feature type="domain" description="Multidrug resistance protein MdtA-like beta-barrel" evidence="7">
    <location>
        <begin position="213"/>
        <end position="298"/>
    </location>
</feature>
<keyword evidence="10" id="KW-1185">Reference proteome</keyword>
<evidence type="ECO:0000259" key="6">
    <source>
        <dbReference type="Pfam" id="PF25917"/>
    </source>
</evidence>
<feature type="signal peptide" evidence="4">
    <location>
        <begin position="1"/>
        <end position="27"/>
    </location>
</feature>
<sequence>MMSVHRLSLGGRLALLALVIPFLTACGDEKPAAGFQFPPSAVTVERVTPTSVDVKVEYAGRVRGSREVEVRARAGGILEERLYVEGQMVEEGEALFRIDSEPYEIALRRQQAELSNAQANLESANREWRRISDLFARNAVSERERDQAQTARELAQAQVTVAQAAVADAQLNLRYTHVAAPISGVTGMESVPEGSLIQQGALLTTITQNHPAHVHFALPETDAAARQLARSAMTGEERNHSYHARLMLPGGQVYEQSGAVDFTNSSIDPRTGTVTARAVFPNGDHQLVPGQFVRIQLVLQHLDNVFLIPPSAVADTRSGSQVFVIDDEQLAQVRVVELGPVVDGRQVILRGLEAGDRLVVNGHVALRPGAPVAVQNGE</sequence>
<dbReference type="Pfam" id="PF25944">
    <property type="entry name" value="Beta-barrel_RND"/>
    <property type="match status" value="1"/>
</dbReference>
<dbReference type="EMBL" id="JBANFI010000007">
    <property type="protein sequence ID" value="MFK7161659.1"/>
    <property type="molecule type" value="Genomic_DNA"/>
</dbReference>
<dbReference type="Gene3D" id="2.40.420.20">
    <property type="match status" value="1"/>
</dbReference>
<evidence type="ECO:0000256" key="2">
    <source>
        <dbReference type="ARBA" id="ARBA00009477"/>
    </source>
</evidence>
<evidence type="ECO:0000259" key="7">
    <source>
        <dbReference type="Pfam" id="PF25944"/>
    </source>
</evidence>
<dbReference type="Gene3D" id="2.40.30.170">
    <property type="match status" value="1"/>
</dbReference>
<comment type="caution">
    <text evidence="9">The sequence shown here is derived from an EMBL/GenBank/DDBJ whole genome shotgun (WGS) entry which is preliminary data.</text>
</comment>
<dbReference type="NCBIfam" id="TIGR01730">
    <property type="entry name" value="RND_mfp"/>
    <property type="match status" value="1"/>
</dbReference>
<comment type="similarity">
    <text evidence="2">Belongs to the membrane fusion protein (MFP) (TC 8.A.1) family.</text>
</comment>
<dbReference type="Gene3D" id="1.10.287.470">
    <property type="entry name" value="Helix hairpin bin"/>
    <property type="match status" value="1"/>
</dbReference>
<dbReference type="PANTHER" id="PTHR30158">
    <property type="entry name" value="ACRA/E-RELATED COMPONENT OF DRUG EFFLUX TRANSPORTER"/>
    <property type="match status" value="1"/>
</dbReference>
<dbReference type="InterPro" id="IPR058624">
    <property type="entry name" value="MdtA-like_HH"/>
</dbReference>
<dbReference type="SUPFAM" id="SSF111369">
    <property type="entry name" value="HlyD-like secretion proteins"/>
    <property type="match status" value="1"/>
</dbReference>
<keyword evidence="3" id="KW-0175">Coiled coil</keyword>
<dbReference type="InterPro" id="IPR058626">
    <property type="entry name" value="MdtA-like_b-barrel"/>
</dbReference>
<keyword evidence="4" id="KW-0732">Signal</keyword>
<dbReference type="Pfam" id="PF25967">
    <property type="entry name" value="RND-MFP_C"/>
    <property type="match status" value="1"/>
</dbReference>
<evidence type="ECO:0000256" key="4">
    <source>
        <dbReference type="SAM" id="SignalP"/>
    </source>
</evidence>
<gene>
    <name evidence="9" type="ORF">V6U78_11485</name>
</gene>
<dbReference type="Pfam" id="PF25917">
    <property type="entry name" value="BSH_RND"/>
    <property type="match status" value="1"/>
</dbReference>
<accession>A0ABW8Q0S7</accession>
<feature type="domain" description="Multidrug resistance protein MdtA-like alpha-helical hairpin" evidence="5">
    <location>
        <begin position="108"/>
        <end position="176"/>
    </location>
</feature>